<feature type="compositionally biased region" description="Low complexity" evidence="1">
    <location>
        <begin position="322"/>
        <end position="356"/>
    </location>
</feature>
<dbReference type="PANTHER" id="PTHR23295">
    <property type="entry name" value="NUCLEAR RECEPTOR COACTIVATOR 5-RELATED"/>
    <property type="match status" value="1"/>
</dbReference>
<keyword evidence="3" id="KW-1185">Reference proteome</keyword>
<proteinExistence type="predicted"/>
<feature type="compositionally biased region" description="Basic residues" evidence="1">
    <location>
        <begin position="759"/>
        <end position="773"/>
    </location>
</feature>
<feature type="compositionally biased region" description="Pro residues" evidence="1">
    <location>
        <begin position="240"/>
        <end position="252"/>
    </location>
</feature>
<sequence length="883" mass="99218">MKSYDRSYSRGNVPYGGHFMGNPRSNNAKKLSDRLLPQGKNDAKPSNFSTKGNYQDRFAPGQPVLQCAGHREAIPMDPSFQYSAYAVTLQKRVSREHDVVVLAVNPALKAYGQAIAHTIELFSGRKGQDFLQDFFAEQQSQGAKPRQFHYRRPTVFQVCLGGENYVEPCIMDFNDKGYLYAIICNEANKLHNSVTLRILHSDQEHRNMSTVDSLNLLFSDFYSYIHAECDYLATGPLPPSTPIVDNHPPPLPSTKENQQVPPPHQILPAPQQLPEVNKSQLEPNSSKLPSQCRLSPPSLTRRHESGQNSIGSHSRKRHRSSRSSSHSSSRSGARGYSHHFGPPKSSHHGSPSSLRGPHQRQPKDDVEIPVPDDPNFLVPSKRMSALLKMLADSRILSAAELDEIAKFVAERKARLNSTVEEHMPVGNISNDVLKARILETIYNQTPTPVSKPGEGFPQSQLQLQQQSSQLQLPFQTQQLGFSSSNRALLESSHSPPLPSLSNIGPLHSFVFSGPTPILPSFTSNATTSNLTSIPTRGPSQPPSLLSRQKSLPMSRGSNNNNNPNNTVTSGLIAYTRLLRDILETYARSEGPYILEKILKEQPEKRALLPSNFAFRLPDVIEYVISDENYIEPSLVNFVENGALYAIVATQMNEKCESCSLRILRSDRHEEHRNMPRLRAIELMVEDYAECIVNLALEKEERIENTPPEPPKTPLSKPSDSLHSPVSTYSEVILSPHIPVSVSSQLKRQPEPPITSPEQKRRRHHHSPSSRSNKHGSSANFSKERVRRRRHSSFRSGRDIVYQRTKKSSRRQDNVKKMEEADEIPPPVGPHFVAPSKHLSSLLYKLADSRFLSRGELYEIEAFVHKRIMMLTNGRFYRVILSLE</sequence>
<feature type="region of interest" description="Disordered" evidence="1">
    <location>
        <begin position="36"/>
        <end position="55"/>
    </location>
</feature>
<protein>
    <submittedName>
        <fullName evidence="4">Transcriptional regulator</fullName>
    </submittedName>
</protein>
<dbReference type="AlphaFoldDB" id="A0A0R3TR74"/>
<feature type="region of interest" description="Disordered" evidence="1">
    <location>
        <begin position="445"/>
        <end position="465"/>
    </location>
</feature>
<dbReference type="EMBL" id="UZAE01012868">
    <property type="protein sequence ID" value="VDO07101.1"/>
    <property type="molecule type" value="Genomic_DNA"/>
</dbReference>
<feature type="compositionally biased region" description="Basic and acidic residues" evidence="1">
    <location>
        <begin position="809"/>
        <end position="818"/>
    </location>
</feature>
<evidence type="ECO:0000313" key="3">
    <source>
        <dbReference type="Proteomes" id="UP000278807"/>
    </source>
</evidence>
<dbReference type="InterPro" id="IPR036621">
    <property type="entry name" value="Anticodon-bd_dom_sf"/>
</dbReference>
<organism evidence="4">
    <name type="scientific">Rodentolepis nana</name>
    <name type="common">Dwarf tapeworm</name>
    <name type="synonym">Hymenolepis nana</name>
    <dbReference type="NCBI Taxonomy" id="102285"/>
    <lineage>
        <taxon>Eukaryota</taxon>
        <taxon>Metazoa</taxon>
        <taxon>Spiralia</taxon>
        <taxon>Lophotrochozoa</taxon>
        <taxon>Platyhelminthes</taxon>
        <taxon>Cestoda</taxon>
        <taxon>Eucestoda</taxon>
        <taxon>Cyclophyllidea</taxon>
        <taxon>Hymenolepididae</taxon>
        <taxon>Rodentolepis</taxon>
    </lineage>
</organism>
<dbReference type="WBParaSite" id="HNAJ_0001007101-mRNA-1">
    <property type="protein sequence ID" value="HNAJ_0001007101-mRNA-1"/>
    <property type="gene ID" value="HNAJ_0001007101"/>
</dbReference>
<feature type="region of interest" description="Disordered" evidence="1">
    <location>
        <begin position="240"/>
        <end position="376"/>
    </location>
</feature>
<feature type="compositionally biased region" description="Polar residues" evidence="1">
    <location>
        <begin position="44"/>
        <end position="53"/>
    </location>
</feature>
<dbReference type="Gene3D" id="3.40.50.800">
    <property type="entry name" value="Anticodon-binding domain"/>
    <property type="match status" value="2"/>
</dbReference>
<dbReference type="InterPro" id="IPR052600">
    <property type="entry name" value="Nuc_rcpt_coact/corep"/>
</dbReference>
<feature type="region of interest" description="Disordered" evidence="1">
    <location>
        <begin position="701"/>
        <end position="726"/>
    </location>
</feature>
<dbReference type="Proteomes" id="UP000278807">
    <property type="component" value="Unassembled WGS sequence"/>
</dbReference>
<dbReference type="STRING" id="102285.A0A0R3TR74"/>
<name>A0A0R3TR74_RODNA</name>
<dbReference type="OrthoDB" id="10044938at2759"/>
<accession>A0A0R3TR74</accession>
<feature type="region of interest" description="Disordered" evidence="1">
    <location>
        <begin position="1"/>
        <end position="30"/>
    </location>
</feature>
<evidence type="ECO:0000256" key="1">
    <source>
        <dbReference type="SAM" id="MobiDB-lite"/>
    </source>
</evidence>
<reference evidence="4" key="1">
    <citation type="submission" date="2017-02" db="UniProtKB">
        <authorList>
            <consortium name="WormBaseParasite"/>
        </authorList>
    </citation>
    <scope>IDENTIFICATION</scope>
</reference>
<feature type="region of interest" description="Disordered" evidence="1">
    <location>
        <begin position="740"/>
        <end position="828"/>
    </location>
</feature>
<dbReference type="PANTHER" id="PTHR23295:SF6">
    <property type="entry name" value="NEOSIN, ISOFORM A"/>
    <property type="match status" value="1"/>
</dbReference>
<evidence type="ECO:0000313" key="2">
    <source>
        <dbReference type="EMBL" id="VDO07101.1"/>
    </source>
</evidence>
<gene>
    <name evidence="2" type="ORF">HNAJ_LOCUS10066</name>
</gene>
<feature type="region of interest" description="Disordered" evidence="1">
    <location>
        <begin position="528"/>
        <end position="566"/>
    </location>
</feature>
<feature type="compositionally biased region" description="Polar residues" evidence="1">
    <location>
        <begin position="277"/>
        <end position="293"/>
    </location>
</feature>
<reference evidence="2 3" key="2">
    <citation type="submission" date="2018-11" db="EMBL/GenBank/DDBJ databases">
        <authorList>
            <consortium name="Pathogen Informatics"/>
        </authorList>
    </citation>
    <scope>NUCLEOTIDE SEQUENCE [LARGE SCALE GENOMIC DNA]</scope>
</reference>
<feature type="compositionally biased region" description="Polar residues" evidence="1">
    <location>
        <begin position="528"/>
        <end position="557"/>
    </location>
</feature>
<evidence type="ECO:0000313" key="4">
    <source>
        <dbReference type="WBParaSite" id="HNAJ_0001007101-mRNA-1"/>
    </source>
</evidence>